<protein>
    <submittedName>
        <fullName evidence="1">Uncharacterized protein</fullName>
    </submittedName>
</protein>
<evidence type="ECO:0000313" key="1">
    <source>
        <dbReference type="EMBL" id="RPE34969.1"/>
    </source>
</evidence>
<sequence>MSLADLAAREAVLKALSDAIGDELKATRAQVQAELDAAAGVRQVAASLPGDRQVAKISLTDPAPAAMVVDPEAFLAWVRDQHPAGSVNITRRVVTEVRPAFTTALLAELTAVGTAEWCDPETGVLYQVPGVEIRATRARSHSVRFDKGGRDLVAQAWRAGELQHLVMPELTAGGAE</sequence>
<organism evidence="1 2">
    <name type="scientific">Kitasatospora cineracea</name>
    <dbReference type="NCBI Taxonomy" id="88074"/>
    <lineage>
        <taxon>Bacteria</taxon>
        <taxon>Bacillati</taxon>
        <taxon>Actinomycetota</taxon>
        <taxon>Actinomycetes</taxon>
        <taxon>Kitasatosporales</taxon>
        <taxon>Streptomycetaceae</taxon>
        <taxon>Kitasatospora</taxon>
    </lineage>
</organism>
<proteinExistence type="predicted"/>
<reference evidence="1 2" key="1">
    <citation type="submission" date="2018-11" db="EMBL/GenBank/DDBJ databases">
        <title>Sequencing the genomes of 1000 actinobacteria strains.</title>
        <authorList>
            <person name="Klenk H.-P."/>
        </authorList>
    </citation>
    <scope>NUCLEOTIDE SEQUENCE [LARGE SCALE GENOMIC DNA]</scope>
    <source>
        <strain evidence="1 2">DSM 44781</strain>
    </source>
</reference>
<dbReference type="Proteomes" id="UP000266906">
    <property type="component" value="Unassembled WGS sequence"/>
</dbReference>
<name>A0A3N4RV82_9ACTN</name>
<dbReference type="EMBL" id="RKQG01000001">
    <property type="protein sequence ID" value="RPE34969.1"/>
    <property type="molecule type" value="Genomic_DNA"/>
</dbReference>
<dbReference type="RefSeq" id="WP_123818621.1">
    <property type="nucleotide sequence ID" value="NZ_RKQG01000001.1"/>
</dbReference>
<accession>A0A3N4RV82</accession>
<dbReference type="AlphaFoldDB" id="A0A3N4RV82"/>
<gene>
    <name evidence="1" type="ORF">EDD38_3313</name>
</gene>
<evidence type="ECO:0000313" key="2">
    <source>
        <dbReference type="Proteomes" id="UP000266906"/>
    </source>
</evidence>
<keyword evidence="2" id="KW-1185">Reference proteome</keyword>
<comment type="caution">
    <text evidence="1">The sequence shown here is derived from an EMBL/GenBank/DDBJ whole genome shotgun (WGS) entry which is preliminary data.</text>
</comment>